<dbReference type="PANTHER" id="PTHR10229:SF0">
    <property type="entry name" value="GTP-BINDING PROTEIN 6-RELATED"/>
    <property type="match status" value="1"/>
</dbReference>
<dbReference type="EMBL" id="VFPM01000002">
    <property type="protein sequence ID" value="TQM62759.1"/>
    <property type="molecule type" value="Genomic_DNA"/>
</dbReference>
<dbReference type="SUPFAM" id="SSF52540">
    <property type="entry name" value="P-loop containing nucleoside triphosphate hydrolases"/>
    <property type="match status" value="1"/>
</dbReference>
<evidence type="ECO:0000259" key="8">
    <source>
        <dbReference type="PROSITE" id="PS51705"/>
    </source>
</evidence>
<dbReference type="PANTHER" id="PTHR10229">
    <property type="entry name" value="GTP-BINDING PROTEIN HFLX"/>
    <property type="match status" value="1"/>
</dbReference>
<keyword evidence="4" id="KW-0460">Magnesium</keyword>
<dbReference type="InterPro" id="IPR032305">
    <property type="entry name" value="GTP-bd_M"/>
</dbReference>
<name>A0A543HWW9_9MICO</name>
<evidence type="ECO:0000313" key="9">
    <source>
        <dbReference type="EMBL" id="TQM62759.1"/>
    </source>
</evidence>
<dbReference type="HAMAP" id="MF_00900">
    <property type="entry name" value="GTPase_HflX"/>
    <property type="match status" value="1"/>
</dbReference>
<dbReference type="GO" id="GO:0005525">
    <property type="term" value="F:GTP binding"/>
    <property type="evidence" value="ECO:0007669"/>
    <property type="project" value="UniProtKB-UniRule"/>
</dbReference>
<feature type="compositionally biased region" description="Gly residues" evidence="7">
    <location>
        <begin position="257"/>
        <end position="268"/>
    </location>
</feature>
<dbReference type="InterPro" id="IPR042108">
    <property type="entry name" value="GTPase_HflX_N_sf"/>
</dbReference>
<dbReference type="GO" id="GO:0005737">
    <property type="term" value="C:cytoplasm"/>
    <property type="evidence" value="ECO:0007669"/>
    <property type="project" value="UniProtKB-SubCell"/>
</dbReference>
<dbReference type="Gene3D" id="3.40.50.11060">
    <property type="entry name" value="GTPase HflX, N-terminal domain"/>
    <property type="match status" value="1"/>
</dbReference>
<dbReference type="Proteomes" id="UP000316747">
    <property type="component" value="Unassembled WGS sequence"/>
</dbReference>
<evidence type="ECO:0000256" key="4">
    <source>
        <dbReference type="ARBA" id="ARBA00022842"/>
    </source>
</evidence>
<gene>
    <name evidence="6" type="primary">hflX</name>
    <name evidence="9" type="ORF">FBY41_2797</name>
</gene>
<evidence type="ECO:0000256" key="6">
    <source>
        <dbReference type="HAMAP-Rule" id="MF_00900"/>
    </source>
</evidence>
<dbReference type="GO" id="GO:0003924">
    <property type="term" value="F:GTPase activity"/>
    <property type="evidence" value="ECO:0007669"/>
    <property type="project" value="UniProtKB-UniRule"/>
</dbReference>
<dbReference type="Pfam" id="PF01926">
    <property type="entry name" value="MMR_HSR1"/>
    <property type="match status" value="1"/>
</dbReference>
<keyword evidence="3 6" id="KW-0547">Nucleotide-binding</keyword>
<dbReference type="Gene3D" id="6.10.250.2860">
    <property type="match status" value="1"/>
</dbReference>
<keyword evidence="5 6" id="KW-0342">GTP-binding</keyword>
<dbReference type="AlphaFoldDB" id="A0A543HWW9"/>
<comment type="similarity">
    <text evidence="6">Belongs to the TRAFAC class OBG-HflX-like GTPase superfamily. HflX GTPase family.</text>
</comment>
<dbReference type="InterPro" id="IPR006073">
    <property type="entry name" value="GTP-bd"/>
</dbReference>
<evidence type="ECO:0000256" key="7">
    <source>
        <dbReference type="SAM" id="MobiDB-lite"/>
    </source>
</evidence>
<dbReference type="GO" id="GO:0043022">
    <property type="term" value="F:ribosome binding"/>
    <property type="evidence" value="ECO:0007669"/>
    <property type="project" value="TreeGrafter"/>
</dbReference>
<keyword evidence="1 6" id="KW-0963">Cytoplasm</keyword>
<dbReference type="InterPro" id="IPR030394">
    <property type="entry name" value="G_HFLX_dom"/>
</dbReference>
<dbReference type="GO" id="GO:0046872">
    <property type="term" value="F:metal ion binding"/>
    <property type="evidence" value="ECO:0007669"/>
    <property type="project" value="UniProtKB-KW"/>
</dbReference>
<comment type="function">
    <text evidence="6">GTPase that associates with the 50S ribosomal subunit and may have a role during protein synthesis or ribosome biogenesis.</text>
</comment>
<evidence type="ECO:0000256" key="5">
    <source>
        <dbReference type="ARBA" id="ARBA00023134"/>
    </source>
</evidence>
<dbReference type="Pfam" id="PF16360">
    <property type="entry name" value="GTP-bdg_M"/>
    <property type="match status" value="1"/>
</dbReference>
<dbReference type="InterPro" id="IPR027417">
    <property type="entry name" value="P-loop_NTPase"/>
</dbReference>
<organism evidence="9 10">
    <name type="scientific">Humibacillus xanthopallidus</name>
    <dbReference type="NCBI Taxonomy" id="412689"/>
    <lineage>
        <taxon>Bacteria</taxon>
        <taxon>Bacillati</taxon>
        <taxon>Actinomycetota</taxon>
        <taxon>Actinomycetes</taxon>
        <taxon>Micrococcales</taxon>
        <taxon>Intrasporangiaceae</taxon>
        <taxon>Humibacillus</taxon>
    </lineage>
</organism>
<feature type="domain" description="Hflx-type G" evidence="8">
    <location>
        <begin position="312"/>
        <end position="477"/>
    </location>
</feature>
<keyword evidence="10" id="KW-1185">Reference proteome</keyword>
<keyword evidence="2" id="KW-0479">Metal-binding</keyword>
<proteinExistence type="inferred from homology"/>
<dbReference type="CDD" id="cd01878">
    <property type="entry name" value="HflX"/>
    <property type="match status" value="1"/>
</dbReference>
<comment type="subunit">
    <text evidence="6">Monomer. Associates with the 50S ribosomal subunit.</text>
</comment>
<dbReference type="PRINTS" id="PR00326">
    <property type="entry name" value="GTP1OBG"/>
</dbReference>
<dbReference type="Gene3D" id="3.40.50.300">
    <property type="entry name" value="P-loop containing nucleotide triphosphate hydrolases"/>
    <property type="match status" value="1"/>
</dbReference>
<reference evidence="9 10" key="1">
    <citation type="submission" date="2019-06" db="EMBL/GenBank/DDBJ databases">
        <title>Genome sequencing of plant associated microbes to promote plant fitness in Sorghum bicolor and Oryza sativa.</title>
        <authorList>
            <person name="Coleman-Derr D."/>
        </authorList>
    </citation>
    <scope>NUCLEOTIDE SEQUENCE [LARGE SCALE GENOMIC DNA]</scope>
    <source>
        <strain evidence="9 10">KV-663</strain>
    </source>
</reference>
<evidence type="ECO:0000313" key="10">
    <source>
        <dbReference type="Proteomes" id="UP000316747"/>
    </source>
</evidence>
<comment type="subcellular location">
    <subcellularLocation>
        <location evidence="6">Cytoplasm</location>
    </subcellularLocation>
    <text evidence="6">May associate with membranes.</text>
</comment>
<dbReference type="InterPro" id="IPR016496">
    <property type="entry name" value="GTPase_HflX"/>
</dbReference>
<dbReference type="FunFam" id="3.40.50.11060:FF:000001">
    <property type="entry name" value="GTPase HflX"/>
    <property type="match status" value="1"/>
</dbReference>
<dbReference type="Pfam" id="PF13167">
    <property type="entry name" value="GTP-bdg_N"/>
    <property type="match status" value="1"/>
</dbReference>
<protein>
    <recommendedName>
        <fullName evidence="6">GTPase HflX</fullName>
    </recommendedName>
    <alternativeName>
        <fullName evidence="6">GTP-binding protein HflX</fullName>
    </alternativeName>
</protein>
<accession>A0A543HWW9</accession>
<comment type="caution">
    <text evidence="9">The sequence shown here is derived from an EMBL/GenBank/DDBJ whole genome shotgun (WGS) entry which is preliminary data.</text>
</comment>
<dbReference type="FunFam" id="3.40.50.300:FF:000690">
    <property type="entry name" value="GTPase HflX"/>
    <property type="match status" value="1"/>
</dbReference>
<sequence>MAGPHGAGADPGTNRWLVALDEWDHRENMTTNHSNRPTSDIRDTTRERDLLATRADALGEAPHDGYDDLDETLLPLYDGDQLEREERAALRRVQGLSTELEDVTEVEYRQLRLERVVLAGVWTEGSADDAENSIRELAALAETAGSTVLEGVVQRRQKPDPATWLGKGKALELRDIVVEEGADTVICDGELAPSQRRALEDVVKVKVIDRTALILDIFAQHAKSREGRAQVELAQLQYLLPRLRGWGESMSRQAGGRVAGGEGIGSRGPGETKIELDRRRINTKIAKLRRDIKGMKTSRDTRRHSRHAGGVPSVAIAGYTNAGKSSLLNRLTGAGVLVENQLFATLDPTVRRTETADGRVYTLADTVGFVRSLPHQLVEAFRSTLEEVGDSDLLLHVVDGSHPDPEGQISAVREVLAEVGGDQLKEIIVVNKADIADPEVLARLRRHEKHCVTVSARTGAGLDELRELIARELPKPDIEVEVLVPYDRGDLISRIHEEGEILESEHVADGTRLRAKVTPIIEADLAAYAVVAS</sequence>
<evidence type="ECO:0000256" key="2">
    <source>
        <dbReference type="ARBA" id="ARBA00022723"/>
    </source>
</evidence>
<feature type="region of interest" description="Disordered" evidence="7">
    <location>
        <begin position="251"/>
        <end position="271"/>
    </location>
</feature>
<dbReference type="PROSITE" id="PS51705">
    <property type="entry name" value="G_HFLX"/>
    <property type="match status" value="1"/>
</dbReference>
<dbReference type="InterPro" id="IPR025121">
    <property type="entry name" value="GTPase_HflX_N"/>
</dbReference>
<evidence type="ECO:0000256" key="1">
    <source>
        <dbReference type="ARBA" id="ARBA00022490"/>
    </source>
</evidence>
<dbReference type="NCBIfam" id="TIGR03156">
    <property type="entry name" value="GTP_HflX"/>
    <property type="match status" value="1"/>
</dbReference>
<evidence type="ECO:0000256" key="3">
    <source>
        <dbReference type="ARBA" id="ARBA00022741"/>
    </source>
</evidence>